<reference evidence="2" key="2">
    <citation type="submission" date="2023-06" db="EMBL/GenBank/DDBJ databases">
        <title>Genome assembly of Pristionchus species.</title>
        <authorList>
            <person name="Yoshida K."/>
            <person name="Sommer R.J."/>
        </authorList>
    </citation>
    <scope>NUCLEOTIDE SEQUENCE</scope>
    <source>
        <strain evidence="2">RS5460</strain>
    </source>
</reference>
<dbReference type="EMBL" id="BTRK01000001">
    <property type="protein sequence ID" value="GMR31433.1"/>
    <property type="molecule type" value="Genomic_DNA"/>
</dbReference>
<evidence type="ECO:0000313" key="2">
    <source>
        <dbReference type="EMBL" id="GMR31433.1"/>
    </source>
</evidence>
<evidence type="ECO:0000256" key="1">
    <source>
        <dbReference type="SAM" id="Phobius"/>
    </source>
</evidence>
<keyword evidence="4" id="KW-1185">Reference proteome</keyword>
<dbReference type="AlphaFoldDB" id="A0AAN4YZU9"/>
<comment type="caution">
    <text evidence="2">The sequence shown here is derived from an EMBL/GenBank/DDBJ whole genome shotgun (WGS) entry which is preliminary data.</text>
</comment>
<evidence type="ECO:0000313" key="4">
    <source>
        <dbReference type="Proteomes" id="UP001328107"/>
    </source>
</evidence>
<protein>
    <submittedName>
        <fullName evidence="2">Uncharacterized protein</fullName>
    </submittedName>
</protein>
<evidence type="ECO:0000313" key="3">
    <source>
        <dbReference type="EMBL" id="GMR31434.1"/>
    </source>
</evidence>
<proteinExistence type="predicted"/>
<keyword evidence="1" id="KW-1133">Transmembrane helix</keyword>
<name>A0AAN4YZU9_9BILA</name>
<gene>
    <name evidence="2" type="ORF">PMAYCL1PPCAC_01628</name>
    <name evidence="3" type="ORF">PMAYCL1PPCAC_01629</name>
</gene>
<organism evidence="2 4">
    <name type="scientific">Pristionchus mayeri</name>
    <dbReference type="NCBI Taxonomy" id="1317129"/>
    <lineage>
        <taxon>Eukaryota</taxon>
        <taxon>Metazoa</taxon>
        <taxon>Ecdysozoa</taxon>
        <taxon>Nematoda</taxon>
        <taxon>Chromadorea</taxon>
        <taxon>Rhabditida</taxon>
        <taxon>Rhabditina</taxon>
        <taxon>Diplogasteromorpha</taxon>
        <taxon>Diplogasteroidea</taxon>
        <taxon>Neodiplogasteridae</taxon>
        <taxon>Pristionchus</taxon>
    </lineage>
</organism>
<accession>A0AAN4YZU9</accession>
<dbReference type="Proteomes" id="UP001328107">
    <property type="component" value="Unassembled WGS sequence"/>
</dbReference>
<reference evidence="4" key="1">
    <citation type="submission" date="2022-10" db="EMBL/GenBank/DDBJ databases">
        <title>Genome assembly of Pristionchus species.</title>
        <authorList>
            <person name="Yoshida K."/>
            <person name="Sommer R.J."/>
        </authorList>
    </citation>
    <scope>NUCLEOTIDE SEQUENCE [LARGE SCALE GENOMIC DNA]</scope>
    <source>
        <strain evidence="3 4">RS5460</strain>
    </source>
</reference>
<sequence>QNVSINIVSLFVSFIIIDLITTKTIVLDRVLRSISSCVDCFLSLFSIIEHITSHVIPICQVTNQIFIQHRLLRFELISIEIHSPEFVHQMLSIFGVLAPKWTKM</sequence>
<feature type="transmembrane region" description="Helical" evidence="1">
    <location>
        <begin position="6"/>
        <end position="26"/>
    </location>
</feature>
<dbReference type="EMBL" id="BTRK01000001">
    <property type="protein sequence ID" value="GMR31434.1"/>
    <property type="molecule type" value="Genomic_DNA"/>
</dbReference>
<keyword evidence="1" id="KW-0812">Transmembrane</keyword>
<keyword evidence="1" id="KW-0472">Membrane</keyword>
<feature type="non-terminal residue" evidence="2">
    <location>
        <position position="1"/>
    </location>
</feature>